<comment type="caution">
    <text evidence="2">The sequence shown here is derived from an EMBL/GenBank/DDBJ whole genome shotgun (WGS) entry which is preliminary data.</text>
</comment>
<reference evidence="2 3" key="1">
    <citation type="submission" date="2019-06" db="EMBL/GenBank/DDBJ databases">
        <title>Draft genomes of female and male turbot (Scophthalmus maximus).</title>
        <authorList>
            <person name="Xu H."/>
            <person name="Xu X.-W."/>
            <person name="Shao C."/>
            <person name="Chen S."/>
        </authorList>
    </citation>
    <scope>NUCLEOTIDE SEQUENCE [LARGE SCALE GENOMIC DNA]</scope>
    <source>
        <strain evidence="2">Ysfricsl-2016a</strain>
        <tissue evidence="2">Blood</tissue>
    </source>
</reference>
<proteinExistence type="predicted"/>
<sequence>MGSIDSRPRVRKVAPCKSPQEEGGPLKPQWTLPGLLVDLEQPSGSLERKKTSLPPLKQEITLSSLSGHGLQRWGCPPVFYNRPDRTLWHQQNDSGKASGHRMGGFLEAQTALTQQAHRHRQAHLRRAREQRRRKIVYTANGRNANDQFTNLNSPTECG</sequence>
<name>A0A6A4TQX1_SCOMX</name>
<organism evidence="2 3">
    <name type="scientific">Scophthalmus maximus</name>
    <name type="common">Turbot</name>
    <name type="synonym">Psetta maxima</name>
    <dbReference type="NCBI Taxonomy" id="52904"/>
    <lineage>
        <taxon>Eukaryota</taxon>
        <taxon>Metazoa</taxon>
        <taxon>Chordata</taxon>
        <taxon>Craniata</taxon>
        <taxon>Vertebrata</taxon>
        <taxon>Euteleostomi</taxon>
        <taxon>Actinopterygii</taxon>
        <taxon>Neopterygii</taxon>
        <taxon>Teleostei</taxon>
        <taxon>Neoteleostei</taxon>
        <taxon>Acanthomorphata</taxon>
        <taxon>Carangaria</taxon>
        <taxon>Pleuronectiformes</taxon>
        <taxon>Pleuronectoidei</taxon>
        <taxon>Scophthalmidae</taxon>
        <taxon>Scophthalmus</taxon>
    </lineage>
</organism>
<gene>
    <name evidence="2" type="ORF">F2P81_003570</name>
</gene>
<protein>
    <submittedName>
        <fullName evidence="2">Uncharacterized protein</fullName>
    </submittedName>
</protein>
<evidence type="ECO:0000256" key="1">
    <source>
        <dbReference type="SAM" id="MobiDB-lite"/>
    </source>
</evidence>
<accession>A0A6A4TQX1</accession>
<dbReference type="Proteomes" id="UP000438429">
    <property type="component" value="Unassembled WGS sequence"/>
</dbReference>
<dbReference type="AlphaFoldDB" id="A0A6A4TQX1"/>
<dbReference type="EMBL" id="VEVO01000003">
    <property type="protein sequence ID" value="KAF0044412.1"/>
    <property type="molecule type" value="Genomic_DNA"/>
</dbReference>
<feature type="region of interest" description="Disordered" evidence="1">
    <location>
        <begin position="1"/>
        <end position="32"/>
    </location>
</feature>
<evidence type="ECO:0000313" key="2">
    <source>
        <dbReference type="EMBL" id="KAF0044412.1"/>
    </source>
</evidence>
<evidence type="ECO:0000313" key="3">
    <source>
        <dbReference type="Proteomes" id="UP000438429"/>
    </source>
</evidence>